<evidence type="ECO:0000313" key="17">
    <source>
        <dbReference type="Proteomes" id="UP000654947"/>
    </source>
</evidence>
<evidence type="ECO:0000256" key="11">
    <source>
        <dbReference type="ARBA" id="ARBA00066369"/>
    </source>
</evidence>
<reference evidence="16 17" key="1">
    <citation type="journal article" date="2014" name="Int. J. Syst. Evol. Microbiol.">
        <title>Complete genome sequence of Corynebacterium casei LMG S-19264T (=DSM 44701T), isolated from a smear-ripened cheese.</title>
        <authorList>
            <consortium name="US DOE Joint Genome Institute (JGI-PGF)"/>
            <person name="Walter F."/>
            <person name="Albersmeier A."/>
            <person name="Kalinowski J."/>
            <person name="Ruckert C."/>
        </authorList>
    </citation>
    <scope>NUCLEOTIDE SEQUENCE [LARGE SCALE GENOMIC DNA]</scope>
    <source>
        <strain evidence="16 17">KCTC 19473</strain>
    </source>
</reference>
<comment type="function">
    <text evidence="10">Catalyzes the phosphorylation of 2-keto-3-deoxygluconate (KDG) to produce 2-keto-3-deoxy-6-phosphogluconate (KDPG).</text>
</comment>
<accession>A0A918XA63</accession>
<comment type="pathway">
    <text evidence="7">Carbohydrate acid metabolism; 2-dehydro-3-deoxy-D-gluconate degradation; D-glyceraldehyde 3-phosphate and pyruvate from 2-dehydro-3-deoxy-D-gluconate: step 1/2.</text>
</comment>
<dbReference type="EC" id="2.7.1.45" evidence="11"/>
<feature type="domain" description="Carbohydrate kinase PfkB" evidence="15">
    <location>
        <begin position="1"/>
        <end position="296"/>
    </location>
</feature>
<keyword evidence="4" id="KW-0418">Kinase</keyword>
<dbReference type="Gene3D" id="3.40.1190.20">
    <property type="match status" value="1"/>
</dbReference>
<comment type="caution">
    <text evidence="16">The sequence shown here is derived from an EMBL/GenBank/DDBJ whole genome shotgun (WGS) entry which is preliminary data.</text>
</comment>
<evidence type="ECO:0000256" key="2">
    <source>
        <dbReference type="ARBA" id="ARBA00022679"/>
    </source>
</evidence>
<evidence type="ECO:0000256" key="9">
    <source>
        <dbReference type="ARBA" id="ARBA00050729"/>
    </source>
</evidence>
<evidence type="ECO:0000256" key="1">
    <source>
        <dbReference type="ARBA" id="ARBA00010688"/>
    </source>
</evidence>
<evidence type="ECO:0000256" key="12">
    <source>
        <dbReference type="ARBA" id="ARBA00067931"/>
    </source>
</evidence>
<evidence type="ECO:0000259" key="15">
    <source>
        <dbReference type="Pfam" id="PF00294"/>
    </source>
</evidence>
<proteinExistence type="inferred from homology"/>
<dbReference type="InterPro" id="IPR052700">
    <property type="entry name" value="Carb_kinase_PfkB-like"/>
</dbReference>
<evidence type="ECO:0000256" key="3">
    <source>
        <dbReference type="ARBA" id="ARBA00022741"/>
    </source>
</evidence>
<gene>
    <name evidence="16" type="ORF">GCM10007147_13560</name>
</gene>
<evidence type="ECO:0000256" key="6">
    <source>
        <dbReference type="ARBA" id="ARBA00023277"/>
    </source>
</evidence>
<evidence type="ECO:0000256" key="10">
    <source>
        <dbReference type="ARBA" id="ARBA00054997"/>
    </source>
</evidence>
<dbReference type="FunFam" id="3.40.1190.20:FF:000011">
    <property type="entry name" value="2-dehydro-3-deoxygluconokinase, putative"/>
    <property type="match status" value="1"/>
</dbReference>
<dbReference type="EMBL" id="BMXL01000004">
    <property type="protein sequence ID" value="GHD20755.1"/>
    <property type="molecule type" value="Genomic_DNA"/>
</dbReference>
<dbReference type="PANTHER" id="PTHR43320">
    <property type="entry name" value="SUGAR KINASE"/>
    <property type="match status" value="1"/>
</dbReference>
<organism evidence="16 17">
    <name type="scientific">Nocardiopsis kunsanensis</name>
    <dbReference type="NCBI Taxonomy" id="141693"/>
    <lineage>
        <taxon>Bacteria</taxon>
        <taxon>Bacillati</taxon>
        <taxon>Actinomycetota</taxon>
        <taxon>Actinomycetes</taxon>
        <taxon>Streptosporangiales</taxon>
        <taxon>Nocardiopsidaceae</taxon>
        <taxon>Nocardiopsis</taxon>
    </lineage>
</organism>
<keyword evidence="17" id="KW-1185">Reference proteome</keyword>
<dbReference type="PANTHER" id="PTHR43320:SF2">
    <property type="entry name" value="2-DEHYDRO-3-DEOXYGLUCONOKINASE_2-DEHYDRO-3-DEOXYGALACTONOKINASE"/>
    <property type="match status" value="1"/>
</dbReference>
<dbReference type="PROSITE" id="PS00584">
    <property type="entry name" value="PFKB_KINASES_2"/>
    <property type="match status" value="1"/>
</dbReference>
<sequence>MTRFLSIGECMIELTHKSDHELRLGFGGDTYNTALYLARSTAPDQVGVDYLTLAGDDHYSDLMAAGMRQEGIGTGLVGRVAGAHPGLYLVRTDEEGERSFAYYRSQSPARRLFDDEYTPTGDLSGHDVLYLSGVTLQLLTARARQHLWTLLEEARGTGTQIAFDSNYRPVGWPGPEEARAAVSAVYELSTTALSTFEDEQALFGDASPEETVRRLRGEGVEEVVIKDGSRGCVVGVDGEPVHVPAGSVEKVVDSTAAGDSFNAGYLAGRFGGASVVEAARNGHALAAKVIAHPGAVIEDSSLPPRGAHA</sequence>
<comment type="similarity">
    <text evidence="1">Belongs to the carbohydrate kinase PfkB family.</text>
</comment>
<evidence type="ECO:0000256" key="13">
    <source>
        <dbReference type="ARBA" id="ARBA00075711"/>
    </source>
</evidence>
<name>A0A918XA63_9ACTN</name>
<dbReference type="SUPFAM" id="SSF53613">
    <property type="entry name" value="Ribokinase-like"/>
    <property type="match status" value="1"/>
</dbReference>
<dbReference type="Pfam" id="PF00294">
    <property type="entry name" value="PfkB"/>
    <property type="match status" value="1"/>
</dbReference>
<keyword evidence="6" id="KW-0119">Carbohydrate metabolism</keyword>
<dbReference type="InterPro" id="IPR011611">
    <property type="entry name" value="PfkB_dom"/>
</dbReference>
<dbReference type="GO" id="GO:0008673">
    <property type="term" value="F:2-dehydro-3-deoxygluconokinase activity"/>
    <property type="evidence" value="ECO:0007669"/>
    <property type="project" value="UniProtKB-EC"/>
</dbReference>
<evidence type="ECO:0000256" key="8">
    <source>
        <dbReference type="ARBA" id="ARBA00044254"/>
    </source>
</evidence>
<dbReference type="InterPro" id="IPR029056">
    <property type="entry name" value="Ribokinase-like"/>
</dbReference>
<keyword evidence="5" id="KW-0067">ATP-binding</keyword>
<comment type="catalytic activity">
    <reaction evidence="9">
        <text>2-dehydro-3-deoxy-D-gluconate + ATP = 2-dehydro-3-deoxy-6-phospho-D-gluconate + ADP + H(+)</text>
        <dbReference type="Rhea" id="RHEA:14797"/>
        <dbReference type="ChEBI" id="CHEBI:15378"/>
        <dbReference type="ChEBI" id="CHEBI:30616"/>
        <dbReference type="ChEBI" id="CHEBI:57569"/>
        <dbReference type="ChEBI" id="CHEBI:57990"/>
        <dbReference type="ChEBI" id="CHEBI:456216"/>
        <dbReference type="EC" id="2.7.1.45"/>
    </reaction>
</comment>
<dbReference type="InterPro" id="IPR002173">
    <property type="entry name" value="Carboh/pur_kinase_PfkB_CS"/>
</dbReference>
<keyword evidence="2" id="KW-0808">Transferase</keyword>
<dbReference type="AlphaFoldDB" id="A0A918XA63"/>
<evidence type="ECO:0000256" key="5">
    <source>
        <dbReference type="ARBA" id="ARBA00022840"/>
    </source>
</evidence>
<dbReference type="CDD" id="cd01166">
    <property type="entry name" value="KdgK"/>
    <property type="match status" value="1"/>
</dbReference>
<dbReference type="GO" id="GO:0005524">
    <property type="term" value="F:ATP binding"/>
    <property type="evidence" value="ECO:0007669"/>
    <property type="project" value="UniProtKB-KW"/>
</dbReference>
<dbReference type="Proteomes" id="UP000654947">
    <property type="component" value="Unassembled WGS sequence"/>
</dbReference>
<evidence type="ECO:0000313" key="16">
    <source>
        <dbReference type="EMBL" id="GHD20755.1"/>
    </source>
</evidence>
<keyword evidence="3" id="KW-0547">Nucleotide-binding</keyword>
<evidence type="ECO:0000256" key="7">
    <source>
        <dbReference type="ARBA" id="ARBA00043951"/>
    </source>
</evidence>
<protein>
    <recommendedName>
        <fullName evidence="12">2-dehydro-3-deoxygluconokinase</fullName>
        <ecNumber evidence="11">2.7.1.45</ecNumber>
    </recommendedName>
    <alternativeName>
        <fullName evidence="13">2-keto-3-deoxygluconokinase</fullName>
    </alternativeName>
    <alternativeName>
        <fullName evidence="14">3-deoxy-2-oxo-D-gluconate kinase</fullName>
    </alternativeName>
    <alternativeName>
        <fullName evidence="8">KDG kinase</fullName>
    </alternativeName>
</protein>
<evidence type="ECO:0000256" key="14">
    <source>
        <dbReference type="ARBA" id="ARBA00080545"/>
    </source>
</evidence>
<dbReference type="RefSeq" id="WP_193517569.1">
    <property type="nucleotide sequence ID" value="NZ_BMXL01000004.1"/>
</dbReference>
<evidence type="ECO:0000256" key="4">
    <source>
        <dbReference type="ARBA" id="ARBA00022777"/>
    </source>
</evidence>